<dbReference type="EMBL" id="ABOX02000034">
    <property type="protein sequence ID" value="EEF58995.1"/>
    <property type="molecule type" value="Genomic_DNA"/>
</dbReference>
<protein>
    <submittedName>
        <fullName evidence="1">Uncharacterized protein</fullName>
    </submittedName>
</protein>
<evidence type="ECO:0000313" key="1">
    <source>
        <dbReference type="EMBL" id="EEF58995.1"/>
    </source>
</evidence>
<dbReference type="STRING" id="320771.Cflav_PD2044"/>
<dbReference type="Proteomes" id="UP000003688">
    <property type="component" value="Unassembled WGS sequence"/>
</dbReference>
<keyword evidence="2" id="KW-1185">Reference proteome</keyword>
<organism evidence="1 2">
    <name type="scientific">Pedosphaera parvula (strain Ellin514)</name>
    <dbReference type="NCBI Taxonomy" id="320771"/>
    <lineage>
        <taxon>Bacteria</taxon>
        <taxon>Pseudomonadati</taxon>
        <taxon>Verrucomicrobiota</taxon>
        <taxon>Pedosphaerae</taxon>
        <taxon>Pedosphaerales</taxon>
        <taxon>Pedosphaeraceae</taxon>
        <taxon>Pedosphaera</taxon>
    </lineage>
</organism>
<sequence length="61" mass="6315">MSSRQTILSITTACSRSREPSGCTISKNIALPPVGVIGPWGVEGSGLYKSTSLQAIHAGEL</sequence>
<name>B9XMF3_PEDPL</name>
<reference evidence="1 2" key="1">
    <citation type="journal article" date="2011" name="J. Bacteriol.">
        <title>Genome sequence of 'Pedosphaera parvula' Ellin514, an aerobic Verrucomicrobial isolate from pasture soil.</title>
        <authorList>
            <person name="Kant R."/>
            <person name="van Passel M.W."/>
            <person name="Sangwan P."/>
            <person name="Palva A."/>
            <person name="Lucas S."/>
            <person name="Copeland A."/>
            <person name="Lapidus A."/>
            <person name="Glavina Del Rio T."/>
            <person name="Dalin E."/>
            <person name="Tice H."/>
            <person name="Bruce D."/>
            <person name="Goodwin L."/>
            <person name="Pitluck S."/>
            <person name="Chertkov O."/>
            <person name="Larimer F.W."/>
            <person name="Land M.L."/>
            <person name="Hauser L."/>
            <person name="Brettin T.S."/>
            <person name="Detter J.C."/>
            <person name="Han S."/>
            <person name="de Vos W.M."/>
            <person name="Janssen P.H."/>
            <person name="Smidt H."/>
        </authorList>
    </citation>
    <scope>NUCLEOTIDE SEQUENCE [LARGE SCALE GENOMIC DNA]</scope>
    <source>
        <strain evidence="1 2">Ellin514</strain>
    </source>
</reference>
<comment type="caution">
    <text evidence="1">The sequence shown here is derived from an EMBL/GenBank/DDBJ whole genome shotgun (WGS) entry which is preliminary data.</text>
</comment>
<proteinExistence type="predicted"/>
<evidence type="ECO:0000313" key="2">
    <source>
        <dbReference type="Proteomes" id="UP000003688"/>
    </source>
</evidence>
<accession>B9XMF3</accession>
<gene>
    <name evidence="1" type="ORF">Cflav_PD2044</name>
</gene>
<dbReference type="AlphaFoldDB" id="B9XMF3"/>